<sequence>MMSTIGKSAVEVEIGQKGVVQNKSTRFGPLANRIKFLSSLVLGLFDLATDLAMGFDLLKENEVIGQVALVFAVAPYWVPGWIALTYSLSQGLCTEIDYKKPTSVIATAVMVAFTPILGFFFGGILLGCGLFLGFHMVRFVMPLGLVPEPPDDWEFDICDNSHAYMGWFVELVIGFWVSVVEDIPECIIAAVVIFGGTEAGDVNIAMLSAAVTIVNFIWGAYKVGQAAVKHKVPFRALLTAHVIRKTSGETSRVRNARARGRVRR</sequence>
<name>A0A7S1AJE9_NOCSC</name>
<evidence type="ECO:0000313" key="2">
    <source>
        <dbReference type="EMBL" id="CAD8855493.1"/>
    </source>
</evidence>
<organism evidence="2">
    <name type="scientific">Noctiluca scintillans</name>
    <name type="common">Sea sparkle</name>
    <name type="synonym">Red tide dinoflagellate</name>
    <dbReference type="NCBI Taxonomy" id="2966"/>
    <lineage>
        <taxon>Eukaryota</taxon>
        <taxon>Sar</taxon>
        <taxon>Alveolata</taxon>
        <taxon>Dinophyceae</taxon>
        <taxon>Noctilucales</taxon>
        <taxon>Noctilucaceae</taxon>
        <taxon>Noctiluca</taxon>
    </lineage>
</organism>
<keyword evidence="1" id="KW-0472">Membrane</keyword>
<feature type="transmembrane region" description="Helical" evidence="1">
    <location>
        <begin position="202"/>
        <end position="221"/>
    </location>
</feature>
<protein>
    <submittedName>
        <fullName evidence="2">Uncharacterized protein</fullName>
    </submittedName>
</protein>
<feature type="transmembrane region" description="Helical" evidence="1">
    <location>
        <begin position="171"/>
        <end position="196"/>
    </location>
</feature>
<accession>A0A7S1AJE9</accession>
<proteinExistence type="predicted"/>
<dbReference type="AlphaFoldDB" id="A0A7S1AJE9"/>
<gene>
    <name evidence="2" type="ORF">NSCI0253_LOCUS29845</name>
</gene>
<evidence type="ECO:0000256" key="1">
    <source>
        <dbReference type="SAM" id="Phobius"/>
    </source>
</evidence>
<reference evidence="2" key="1">
    <citation type="submission" date="2021-01" db="EMBL/GenBank/DDBJ databases">
        <authorList>
            <person name="Corre E."/>
            <person name="Pelletier E."/>
            <person name="Niang G."/>
            <person name="Scheremetjew M."/>
            <person name="Finn R."/>
            <person name="Kale V."/>
            <person name="Holt S."/>
            <person name="Cochrane G."/>
            <person name="Meng A."/>
            <person name="Brown T."/>
            <person name="Cohen L."/>
        </authorList>
    </citation>
    <scope>NUCLEOTIDE SEQUENCE</scope>
</reference>
<dbReference type="EMBL" id="HBFQ01042196">
    <property type="protein sequence ID" value="CAD8855493.1"/>
    <property type="molecule type" value="Transcribed_RNA"/>
</dbReference>
<feature type="transmembrane region" description="Helical" evidence="1">
    <location>
        <begin position="67"/>
        <end position="84"/>
    </location>
</feature>
<keyword evidence="1" id="KW-0812">Transmembrane</keyword>
<feature type="transmembrane region" description="Helical" evidence="1">
    <location>
        <begin position="104"/>
        <end position="132"/>
    </location>
</feature>
<keyword evidence="1" id="KW-1133">Transmembrane helix</keyword>